<dbReference type="GO" id="GO:0005524">
    <property type="term" value="F:ATP binding"/>
    <property type="evidence" value="ECO:0007669"/>
    <property type="project" value="UniProtKB-UniRule"/>
</dbReference>
<keyword evidence="7 8" id="KW-0539">Nucleus</keyword>
<evidence type="ECO:0000313" key="12">
    <source>
        <dbReference type="EMBL" id="OBA20748.1"/>
    </source>
</evidence>
<dbReference type="Pfam" id="PF16575">
    <property type="entry name" value="CLP1_P"/>
    <property type="match status" value="1"/>
</dbReference>
<evidence type="ECO:0000256" key="8">
    <source>
        <dbReference type="HAMAP-Rule" id="MF_03035"/>
    </source>
</evidence>
<evidence type="ECO:0000256" key="2">
    <source>
        <dbReference type="ARBA" id="ARBA00018706"/>
    </source>
</evidence>
<gene>
    <name evidence="8" type="primary">CLP1</name>
    <name evidence="12" type="ORF">METBIDRAFT_72015</name>
</gene>
<evidence type="ECO:0000259" key="11">
    <source>
        <dbReference type="Pfam" id="PF16575"/>
    </source>
</evidence>
<accession>A0A1A0HA49</accession>
<dbReference type="PANTHER" id="PTHR12755">
    <property type="entry name" value="CLEAVAGE/POLYADENYLATION FACTOR IA SUBUNIT CLP1P"/>
    <property type="match status" value="1"/>
</dbReference>
<dbReference type="EMBL" id="LXTC01000004">
    <property type="protein sequence ID" value="OBA20748.1"/>
    <property type="molecule type" value="Genomic_DNA"/>
</dbReference>
<comment type="similarity">
    <text evidence="8">Belongs to the Clp1 family. Clp1 subfamily.</text>
</comment>
<dbReference type="InterPro" id="IPR038238">
    <property type="entry name" value="Clp1_C_sf"/>
</dbReference>
<dbReference type="GO" id="GO:0031124">
    <property type="term" value="P:mRNA 3'-end processing"/>
    <property type="evidence" value="ECO:0007669"/>
    <property type="project" value="UniProtKB-UniRule"/>
</dbReference>
<feature type="domain" description="Clp1 P-loop" evidence="11">
    <location>
        <begin position="142"/>
        <end position="345"/>
    </location>
</feature>
<dbReference type="SUPFAM" id="SSF52540">
    <property type="entry name" value="P-loop containing nucleoside triphosphate hydrolases"/>
    <property type="match status" value="1"/>
</dbReference>
<organism evidence="12 13">
    <name type="scientific">Metschnikowia bicuspidata var. bicuspidata NRRL YB-4993</name>
    <dbReference type="NCBI Taxonomy" id="869754"/>
    <lineage>
        <taxon>Eukaryota</taxon>
        <taxon>Fungi</taxon>
        <taxon>Dikarya</taxon>
        <taxon>Ascomycota</taxon>
        <taxon>Saccharomycotina</taxon>
        <taxon>Pichiomycetes</taxon>
        <taxon>Metschnikowiaceae</taxon>
        <taxon>Metschnikowia</taxon>
    </lineage>
</organism>
<comment type="subcellular location">
    <subcellularLocation>
        <location evidence="1 8">Nucleus</location>
    </subcellularLocation>
</comment>
<feature type="domain" description="Clp1 C-terminal" evidence="9">
    <location>
        <begin position="351"/>
        <end position="457"/>
    </location>
</feature>
<dbReference type="Pfam" id="PF06807">
    <property type="entry name" value="Clp1"/>
    <property type="match status" value="1"/>
</dbReference>
<dbReference type="GO" id="GO:0005849">
    <property type="term" value="C:mRNA cleavage factor complex"/>
    <property type="evidence" value="ECO:0007669"/>
    <property type="project" value="UniProtKB-UniRule"/>
</dbReference>
<evidence type="ECO:0000256" key="7">
    <source>
        <dbReference type="ARBA" id="ARBA00023242"/>
    </source>
</evidence>
<dbReference type="GO" id="GO:0051731">
    <property type="term" value="F:polynucleotide 5'-hydroxyl-kinase activity"/>
    <property type="evidence" value="ECO:0007669"/>
    <property type="project" value="InterPro"/>
</dbReference>
<dbReference type="GO" id="GO:0003723">
    <property type="term" value="F:RNA binding"/>
    <property type="evidence" value="ECO:0007669"/>
    <property type="project" value="EnsemblFungi"/>
</dbReference>
<evidence type="ECO:0000256" key="3">
    <source>
        <dbReference type="ARBA" id="ARBA00019824"/>
    </source>
</evidence>
<dbReference type="Gene3D" id="2.40.30.330">
    <property type="entry name" value="Pre-mRNA cleavage complex subunit Clp1, C-terminal domain"/>
    <property type="match status" value="1"/>
</dbReference>
<dbReference type="HAMAP" id="MF_03035">
    <property type="entry name" value="Clp1"/>
    <property type="match status" value="1"/>
</dbReference>
<evidence type="ECO:0000259" key="9">
    <source>
        <dbReference type="Pfam" id="PF06807"/>
    </source>
</evidence>
<evidence type="ECO:0000256" key="4">
    <source>
        <dbReference type="ARBA" id="ARBA00022664"/>
    </source>
</evidence>
<dbReference type="InterPro" id="IPR032319">
    <property type="entry name" value="CLP1_P"/>
</dbReference>
<comment type="subunit">
    <text evidence="8">Component of a pre-mRNA cleavage factor complex. Interacts directly with PCF11.</text>
</comment>
<dbReference type="Proteomes" id="UP000092555">
    <property type="component" value="Unassembled WGS sequence"/>
</dbReference>
<dbReference type="Gene3D" id="3.40.50.300">
    <property type="entry name" value="P-loop containing nucleotide triphosphate hydrolases"/>
    <property type="match status" value="1"/>
</dbReference>
<dbReference type="PANTHER" id="PTHR12755:SF6">
    <property type="entry name" value="POLYRIBONUCLEOTIDE 5'-HYDROXYL-KINASE CLP1"/>
    <property type="match status" value="1"/>
</dbReference>
<keyword evidence="6 8" id="KW-0067">ATP-binding</keyword>
<proteinExistence type="inferred from homology"/>
<evidence type="ECO:0000256" key="6">
    <source>
        <dbReference type="ARBA" id="ARBA00022840"/>
    </source>
</evidence>
<dbReference type="RefSeq" id="XP_018711270.1">
    <property type="nucleotide sequence ID" value="XM_018858403.1"/>
</dbReference>
<feature type="binding site" evidence="8">
    <location>
        <position position="28"/>
    </location>
    <ligand>
        <name>ATP</name>
        <dbReference type="ChEBI" id="CHEBI:30616"/>
    </ligand>
</feature>
<dbReference type="InterPro" id="IPR010655">
    <property type="entry name" value="Clp1_C"/>
</dbReference>
<feature type="binding site" evidence="8">
    <location>
        <begin position="145"/>
        <end position="150"/>
    </location>
    <ligand>
        <name>ATP</name>
        <dbReference type="ChEBI" id="CHEBI:30616"/>
    </ligand>
</feature>
<keyword evidence="13" id="KW-1185">Reference proteome</keyword>
<keyword evidence="4 8" id="KW-0507">mRNA processing</keyword>
<evidence type="ECO:0000256" key="1">
    <source>
        <dbReference type="ARBA" id="ARBA00004123"/>
    </source>
</evidence>
<dbReference type="InterPro" id="IPR028606">
    <property type="entry name" value="Clp1"/>
</dbReference>
<reference evidence="12 13" key="1">
    <citation type="submission" date="2016-05" db="EMBL/GenBank/DDBJ databases">
        <title>Comparative genomics of biotechnologically important yeasts.</title>
        <authorList>
            <consortium name="DOE Joint Genome Institute"/>
            <person name="Riley R."/>
            <person name="Haridas S."/>
            <person name="Wolfe K.H."/>
            <person name="Lopes M.R."/>
            <person name="Hittinger C.T."/>
            <person name="Goker M."/>
            <person name="Salamov A."/>
            <person name="Wisecaver J."/>
            <person name="Long T.M."/>
            <person name="Aerts A.L."/>
            <person name="Barry K."/>
            <person name="Choi C."/>
            <person name="Clum A."/>
            <person name="Coughlan A.Y."/>
            <person name="Deshpande S."/>
            <person name="Douglass A.P."/>
            <person name="Hanson S.J."/>
            <person name="Klenk H.-P."/>
            <person name="LaButti K."/>
            <person name="Lapidus A."/>
            <person name="Lindquist E."/>
            <person name="Lipzen A."/>
            <person name="Meier-kolthoff J.P."/>
            <person name="Ohm R.A."/>
            <person name="Otillar R.P."/>
            <person name="Pangilinan J."/>
            <person name="Peng Y."/>
            <person name="Rokas A."/>
            <person name="Rosa C.A."/>
            <person name="Scheuner C."/>
            <person name="Sibirny A.A."/>
            <person name="Slot J.C."/>
            <person name="Stielow J.B."/>
            <person name="Sun H."/>
            <person name="Kurtzman C.P."/>
            <person name="Blackwell M."/>
            <person name="Grigoriev I.V."/>
            <person name="Jeffries T.W."/>
        </authorList>
    </citation>
    <scope>NUCLEOTIDE SEQUENCE [LARGE SCALE GENOMIC DNA]</scope>
    <source>
        <strain evidence="12 13">NRRL YB-4993</strain>
    </source>
</reference>
<dbReference type="STRING" id="869754.A0A1A0HA49"/>
<dbReference type="GeneID" id="30031379"/>
<dbReference type="Pfam" id="PF16573">
    <property type="entry name" value="CLP1_N"/>
    <property type="match status" value="1"/>
</dbReference>
<evidence type="ECO:0000313" key="13">
    <source>
        <dbReference type="Proteomes" id="UP000092555"/>
    </source>
</evidence>
<feature type="binding site" evidence="8">
    <location>
        <position position="67"/>
    </location>
    <ligand>
        <name>ATP</name>
        <dbReference type="ChEBI" id="CHEBI:30616"/>
    </ligand>
</feature>
<dbReference type="OrthoDB" id="258143at2759"/>
<dbReference type="InterPro" id="IPR045116">
    <property type="entry name" value="Clp1/Grc3"/>
</dbReference>
<dbReference type="GO" id="GO:0006388">
    <property type="term" value="P:tRNA splicing, via endonucleolytic cleavage and ligation"/>
    <property type="evidence" value="ECO:0007669"/>
    <property type="project" value="TreeGrafter"/>
</dbReference>
<dbReference type="AlphaFoldDB" id="A0A1A0HA49"/>
<comment type="caution">
    <text evidence="12">The sequence shown here is derived from an EMBL/GenBank/DDBJ whole genome shotgun (WGS) entry which is preliminary data.</text>
</comment>
<keyword evidence="5 8" id="KW-0547">Nucleotide-binding</keyword>
<evidence type="ECO:0000256" key="5">
    <source>
        <dbReference type="ARBA" id="ARBA00022741"/>
    </source>
</evidence>
<dbReference type="Gene3D" id="2.60.120.1030">
    <property type="entry name" value="Clp1, DNA binding domain"/>
    <property type="match status" value="1"/>
</dbReference>
<sequence>MSIPGFAASAAFEEPTLAVEVTIPARAEWRFECPFKLVMKVKIIEGVAEIFGTELPNDVEVRLTGCKYAIYAPLAAGCRLQYEVGPNKEELNISNEDAKISEYLSDDSPALQYTNAHFALEVMRHEAAASTDRNGPRVLVLGSSQSGKTALAKTLAAYAVKMDRVPLFVNLDPKTGVFSVPGSLTATPISDAFDLESVNGWGGSTTSGATYHNPKQPLVKSFGFYEFSENVDLYKHQVAQLGIACLSRASQDDQIRTGGLIVDTPSLSMKDAAVVENIVADFDINIILVTGSDRLAVDLKRKFAHKIARQTLDVVKMARNSAVAEVDDSFVRKAQEDTIKEYFNGNFKTRLSPYKTDVDMKNYTIYKTVKLSEYASQMAFLPAGDSSNLENSIIAITQAPVPANGKIAPRDLLNASVLGYAHVSKVDDAKCRMSLLLPFPGQIPRNVLIATSIGYTE</sequence>
<dbReference type="InterPro" id="IPR038239">
    <property type="entry name" value="Clp1_N_sf"/>
</dbReference>
<dbReference type="InterPro" id="IPR027417">
    <property type="entry name" value="P-loop_NTPase"/>
</dbReference>
<comment type="function">
    <text evidence="8">Required for endonucleolytic cleavage during polyadenylation-dependent pre-mRNA 3'-end formation.</text>
</comment>
<dbReference type="InterPro" id="IPR032324">
    <property type="entry name" value="Clp1_N"/>
</dbReference>
<protein>
    <recommendedName>
        <fullName evidence="3">Polynucleotide 5'-hydroxyl-kinase GRC3</fullName>
    </recommendedName>
    <alternativeName>
        <fullName evidence="2">Polynucleotide 5'-hydroxyl-kinase grc3</fullName>
    </alternativeName>
</protein>
<feature type="domain" description="Clp1 N-terminal" evidence="10">
    <location>
        <begin position="23"/>
        <end position="127"/>
    </location>
</feature>
<name>A0A1A0HA49_9ASCO</name>
<evidence type="ECO:0000259" key="10">
    <source>
        <dbReference type="Pfam" id="PF16573"/>
    </source>
</evidence>